<name>A0A081C744_VECG1</name>
<evidence type="ECO:0000313" key="3">
    <source>
        <dbReference type="Proteomes" id="UP000030661"/>
    </source>
</evidence>
<feature type="transmembrane region" description="Helical" evidence="1">
    <location>
        <begin position="114"/>
        <end position="131"/>
    </location>
</feature>
<reference evidence="2" key="1">
    <citation type="journal article" date="2015" name="PeerJ">
        <title>First genomic representation of candidate bacterial phylum KSB3 points to enhanced environmental sensing as a trigger of wastewater bulking.</title>
        <authorList>
            <person name="Sekiguchi Y."/>
            <person name="Ohashi A."/>
            <person name="Parks D.H."/>
            <person name="Yamauchi T."/>
            <person name="Tyson G.W."/>
            <person name="Hugenholtz P."/>
        </authorList>
    </citation>
    <scope>NUCLEOTIDE SEQUENCE [LARGE SCALE GENOMIC DNA]</scope>
</reference>
<dbReference type="Gene3D" id="3.40.50.300">
    <property type="entry name" value="P-loop containing nucleotide triphosphate hydrolases"/>
    <property type="match status" value="1"/>
</dbReference>
<feature type="transmembrane region" description="Helical" evidence="1">
    <location>
        <begin position="37"/>
        <end position="65"/>
    </location>
</feature>
<dbReference type="Proteomes" id="UP000030661">
    <property type="component" value="Unassembled WGS sequence"/>
</dbReference>
<dbReference type="STRING" id="1499967.U27_00290"/>
<keyword evidence="3" id="KW-1185">Reference proteome</keyword>
<dbReference type="SUPFAM" id="SSF52540">
    <property type="entry name" value="P-loop containing nucleoside triphosphate hydrolases"/>
    <property type="match status" value="1"/>
</dbReference>
<proteinExistence type="predicted"/>
<accession>A0A081C744</accession>
<sequence>MTTVPKNGLDFLRWLIFEPLLLQRFEERLSKEQQLWWFLWAYSWVALFSCLLWMAWLLTIVLLYAPSLQSSSDLLSHFLLLLQEAFFRLVVGLDLGIIVVGLSVGLFFGLDFGLVLGLIFGLAGGLIFGLVGRGAGLGLGGGIIFSLVLGLGSRLSVGLGSVAAFSVGYFRLIFYPFHLFTSVLNVSFDHNPYRKDGVIWLPLWLADRELLQLAEQQPELALEFAEFLLEYRPLQVKLAARLVHAAAAGTWLQQAFALDADVFVSPVISEEQRKFQPSAAWGTQLEQLRTQLITSQTHTQIGLKKDAFEQFFKLLKEFRSLTLRESRKWNYLYLEAIDKWIESATEELAKLTQKAELLKPIASNFYRAGEALRPETDKPVFVGRDDLKDTLSFEILTARSMPMFLIEGQQRVGKTSLLNFLPDLLGLRFKIVYLDLQGLAERSLSGWLQSLRKAIEKYMPGTSESAGLIAHDNWLQAWEEFKTYLEQISNGKEYKLILAFDEYEILHDDIFQQDPTQARQLLGAMRSFSQHQNQVVFLWVGAHFFSELQNPNWNEFFVQVKHLRVDYLKREDTLKLVQCPTPDFNLIYPDDRRIASLTSRKAIQR</sequence>
<dbReference type="eggNOG" id="COG1672">
    <property type="taxonomic scope" value="Bacteria"/>
</dbReference>
<keyword evidence="1" id="KW-0472">Membrane</keyword>
<protein>
    <submittedName>
        <fullName evidence="2">Alr0841 protein</fullName>
    </submittedName>
</protein>
<dbReference type="AlphaFoldDB" id="A0A081C744"/>
<dbReference type="HOGENOM" id="CLU_451050_0_0_0"/>
<gene>
    <name evidence="2" type="ORF">U27_00290</name>
</gene>
<organism evidence="2">
    <name type="scientific">Vecturithrix granuli</name>
    <dbReference type="NCBI Taxonomy" id="1499967"/>
    <lineage>
        <taxon>Bacteria</taxon>
        <taxon>Candidatus Moduliflexota</taxon>
        <taxon>Candidatus Vecturitrichia</taxon>
        <taxon>Candidatus Vecturitrichales</taxon>
        <taxon>Candidatus Vecturitrichaceae</taxon>
        <taxon>Candidatus Vecturithrix</taxon>
    </lineage>
</organism>
<evidence type="ECO:0000313" key="2">
    <source>
        <dbReference type="EMBL" id="GAK60399.1"/>
    </source>
</evidence>
<dbReference type="InterPro" id="IPR027417">
    <property type="entry name" value="P-loop_NTPase"/>
</dbReference>
<dbReference type="EMBL" id="DF820473">
    <property type="protein sequence ID" value="GAK60399.1"/>
    <property type="molecule type" value="Genomic_DNA"/>
</dbReference>
<feature type="transmembrane region" description="Helical" evidence="1">
    <location>
        <begin position="86"/>
        <end position="108"/>
    </location>
</feature>
<feature type="transmembrane region" description="Helical" evidence="1">
    <location>
        <begin position="143"/>
        <end position="170"/>
    </location>
</feature>
<keyword evidence="1" id="KW-0812">Transmembrane</keyword>
<keyword evidence="1" id="KW-1133">Transmembrane helix</keyword>
<evidence type="ECO:0000256" key="1">
    <source>
        <dbReference type="SAM" id="Phobius"/>
    </source>
</evidence>